<accession>A0A1B3ZFD9</accession>
<name>A0A1B3ZFD9_9SPHN</name>
<dbReference type="STRING" id="1560345.AWL63_21445"/>
<evidence type="ECO:0000313" key="1">
    <source>
        <dbReference type="EMBL" id="AOH86141.1"/>
    </source>
</evidence>
<dbReference type="AlphaFoldDB" id="A0A1B3ZFD9"/>
<proteinExistence type="predicted"/>
<keyword evidence="2" id="KW-1185">Reference proteome</keyword>
<evidence type="ECO:0000313" key="2">
    <source>
        <dbReference type="Proteomes" id="UP000094256"/>
    </source>
</evidence>
<protein>
    <submittedName>
        <fullName evidence="1">Uncharacterized protein</fullName>
    </submittedName>
</protein>
<dbReference type="KEGG" id="span:AWL63_21445"/>
<dbReference type="Proteomes" id="UP000094256">
    <property type="component" value="Chromosome"/>
</dbReference>
<sequence length="87" mass="9069">MEFVLFLCAALSALTGAITGTRAPGIEVQIEQVSARAGVVAPVAARTVAAIVRAQRPPSVSAVLAYTAARPFVLSAPIPVRGERRRE</sequence>
<organism evidence="1 2">
    <name type="scientific">Sphingomonas panacis</name>
    <dbReference type="NCBI Taxonomy" id="1560345"/>
    <lineage>
        <taxon>Bacteria</taxon>
        <taxon>Pseudomonadati</taxon>
        <taxon>Pseudomonadota</taxon>
        <taxon>Alphaproteobacteria</taxon>
        <taxon>Sphingomonadales</taxon>
        <taxon>Sphingomonadaceae</taxon>
        <taxon>Sphingomonas</taxon>
    </lineage>
</organism>
<reference evidence="1 2" key="1">
    <citation type="submission" date="2016-01" db="EMBL/GenBank/DDBJ databases">
        <title>Complete genome and mega plasmid sequence of Sphingomonas panacis DCY99 elicits systemic resistance in rice to Xanthomonas oryzae.</title>
        <authorList>
            <person name="Kim Y.J."/>
            <person name="Yang D.C."/>
            <person name="Sing P."/>
        </authorList>
    </citation>
    <scope>NUCLEOTIDE SEQUENCE [LARGE SCALE GENOMIC DNA]</scope>
    <source>
        <strain evidence="1 2">DCY99</strain>
    </source>
</reference>
<dbReference type="OrthoDB" id="7579830at2"/>
<dbReference type="EMBL" id="CP014168">
    <property type="protein sequence ID" value="AOH86141.1"/>
    <property type="molecule type" value="Genomic_DNA"/>
</dbReference>
<dbReference type="RefSeq" id="WP_069206656.1">
    <property type="nucleotide sequence ID" value="NZ_CP014168.1"/>
</dbReference>
<gene>
    <name evidence="1" type="ORF">AWL63_21445</name>
</gene>